<dbReference type="PANTHER" id="PTHR30325:SF0">
    <property type="entry name" value="INNER MEMBRANE ABC TRANSPORTER PERMEASE PROTEIN YEJE"/>
    <property type="match status" value="1"/>
</dbReference>
<dbReference type="GO" id="GO:0055085">
    <property type="term" value="P:transmembrane transport"/>
    <property type="evidence" value="ECO:0007669"/>
    <property type="project" value="InterPro"/>
</dbReference>
<protein>
    <submittedName>
        <fullName evidence="7">ABC transporter permease</fullName>
    </submittedName>
</protein>
<organism evidence="7">
    <name type="scientific">uncultured Alphaproteobacteria bacterium</name>
    <dbReference type="NCBI Taxonomy" id="91750"/>
    <lineage>
        <taxon>Bacteria</taxon>
        <taxon>Pseudomonadati</taxon>
        <taxon>Pseudomonadota</taxon>
        <taxon>Alphaproteobacteria</taxon>
        <taxon>environmental samples</taxon>
    </lineage>
</organism>
<accession>A0A6G8F357</accession>
<evidence type="ECO:0000313" key="7">
    <source>
        <dbReference type="EMBL" id="QIM10755.1"/>
    </source>
</evidence>
<dbReference type="GO" id="GO:0042884">
    <property type="term" value="P:microcin transport"/>
    <property type="evidence" value="ECO:0007669"/>
    <property type="project" value="TreeGrafter"/>
</dbReference>
<feature type="transmembrane region" description="Helical" evidence="5">
    <location>
        <begin position="183"/>
        <end position="208"/>
    </location>
</feature>
<evidence type="ECO:0000256" key="1">
    <source>
        <dbReference type="ARBA" id="ARBA00004651"/>
    </source>
</evidence>
<dbReference type="PROSITE" id="PS50928">
    <property type="entry name" value="ABC_TM1"/>
    <property type="match status" value="1"/>
</dbReference>
<proteinExistence type="inferred from homology"/>
<dbReference type="SUPFAM" id="SSF161098">
    <property type="entry name" value="MetI-like"/>
    <property type="match status" value="1"/>
</dbReference>
<sequence length="337" mass="38156">MLIRNGINLLKQNKRAWWSTLLFCLVMVISFCSEFIANDRPLIVSYKGEIYFPVFKTYTDADFGGDFPTPADYKDEFIVRNINNNGWMIMPPVPFSFNTVDFLMKEPTPAAPSRFHWLGTDDEGRDILARILYGIRLSVLFAFILTFVSSLIGIAAGAVQGYFGGKVDIIMQRFIEIWDSLPQLFILIIVASLFVPGFWTLLIILLFFSWTSLTGMVRAEFMRTRNFEFVKAARVLGVSNWRIIYRHILPNALVAVVTFVPFLVSEAVVSLTALDFLGLGLSHDYPSLGDLVRQGKDNLQAPWIGISAFVVLSTLLTLLIFIGEGVRDVLDTRKVRR</sequence>
<reference evidence="7" key="1">
    <citation type="journal article" date="2020" name="J. ISSAAS">
        <title>Lactobacilli and other gastrointestinal microbiota of Peromyscus leucopus, reservoir host for agents of Lyme disease and other zoonoses in North America.</title>
        <authorList>
            <person name="Milovic A."/>
            <person name="Bassam K."/>
            <person name="Shao H."/>
            <person name="Chatzistamou I."/>
            <person name="Tufts D.M."/>
            <person name="Diuk-Wasser M."/>
            <person name="Barbour A.G."/>
        </authorList>
    </citation>
    <scope>NUCLEOTIDE SEQUENCE</scope>
    <source>
        <strain evidence="7">LL90</strain>
    </source>
</reference>
<keyword evidence="2 5" id="KW-0812">Transmembrane</keyword>
<dbReference type="InterPro" id="IPR000515">
    <property type="entry name" value="MetI-like"/>
</dbReference>
<feature type="transmembrane region" description="Helical" evidence="5">
    <location>
        <begin position="301"/>
        <end position="323"/>
    </location>
</feature>
<evidence type="ECO:0000256" key="5">
    <source>
        <dbReference type="RuleBase" id="RU363032"/>
    </source>
</evidence>
<evidence type="ECO:0000256" key="2">
    <source>
        <dbReference type="ARBA" id="ARBA00022692"/>
    </source>
</evidence>
<dbReference type="CDD" id="cd06261">
    <property type="entry name" value="TM_PBP2"/>
    <property type="match status" value="1"/>
</dbReference>
<evidence type="ECO:0000256" key="3">
    <source>
        <dbReference type="ARBA" id="ARBA00022989"/>
    </source>
</evidence>
<dbReference type="GO" id="GO:0005886">
    <property type="term" value="C:plasma membrane"/>
    <property type="evidence" value="ECO:0007669"/>
    <property type="project" value="UniProtKB-SubCell"/>
</dbReference>
<feature type="domain" description="ABC transmembrane type-1" evidence="6">
    <location>
        <begin position="135"/>
        <end position="324"/>
    </location>
</feature>
<comment type="similarity">
    <text evidence="5">Belongs to the binding-protein-dependent transport system permease family.</text>
</comment>
<keyword evidence="3 5" id="KW-1133">Transmembrane helix</keyword>
<comment type="subcellular location">
    <subcellularLocation>
        <location evidence="1 5">Cell membrane</location>
        <topology evidence="1 5">Multi-pass membrane protein</topology>
    </subcellularLocation>
</comment>
<gene>
    <name evidence="7" type="ORF">PlAlph_6470</name>
</gene>
<dbReference type="Gene3D" id="1.10.3720.10">
    <property type="entry name" value="MetI-like"/>
    <property type="match status" value="1"/>
</dbReference>
<dbReference type="EMBL" id="MN990732">
    <property type="protein sequence ID" value="QIM10755.1"/>
    <property type="molecule type" value="Genomic_DNA"/>
</dbReference>
<feature type="transmembrane region" description="Helical" evidence="5">
    <location>
        <begin position="139"/>
        <end position="163"/>
    </location>
</feature>
<dbReference type="InterPro" id="IPR035906">
    <property type="entry name" value="MetI-like_sf"/>
</dbReference>
<dbReference type="AlphaFoldDB" id="A0A6G8F357"/>
<dbReference type="PANTHER" id="PTHR30325">
    <property type="entry name" value="MEMBRANE COMPONENT OF ABC TRANSPORTER"/>
    <property type="match status" value="1"/>
</dbReference>
<evidence type="ECO:0000256" key="4">
    <source>
        <dbReference type="ARBA" id="ARBA00023136"/>
    </source>
</evidence>
<feature type="transmembrane region" description="Helical" evidence="5">
    <location>
        <begin position="16"/>
        <end position="37"/>
    </location>
</feature>
<keyword evidence="4 5" id="KW-0472">Membrane</keyword>
<feature type="transmembrane region" description="Helical" evidence="5">
    <location>
        <begin position="252"/>
        <end position="281"/>
    </location>
</feature>
<keyword evidence="5" id="KW-0813">Transport</keyword>
<dbReference type="Pfam" id="PF00528">
    <property type="entry name" value="BPD_transp_1"/>
    <property type="match status" value="1"/>
</dbReference>
<name>A0A6G8F357_9PROT</name>
<evidence type="ECO:0000259" key="6">
    <source>
        <dbReference type="PROSITE" id="PS50928"/>
    </source>
</evidence>